<dbReference type="EMBL" id="AEAI01003174">
    <property type="protein sequence ID" value="EGH48491.1"/>
    <property type="molecule type" value="Genomic_DNA"/>
</dbReference>
<dbReference type="BioCyc" id="PSYR629263:G11X0-7636-MONOMER"/>
<dbReference type="AlphaFoldDB" id="F3GN38"/>
<keyword evidence="2" id="KW-1185">Reference proteome</keyword>
<evidence type="ECO:0000313" key="2">
    <source>
        <dbReference type="Proteomes" id="UP000004986"/>
    </source>
</evidence>
<reference evidence="1 2" key="1">
    <citation type="journal article" date="2011" name="PLoS Pathog.">
        <title>Dynamic evolution of pathogenicity revealed by sequencing and comparative genomics of 19 Pseudomonas syringae isolates.</title>
        <authorList>
            <person name="Baltrus D.A."/>
            <person name="Nishimura M.T."/>
            <person name="Romanchuk A."/>
            <person name="Chang J.H."/>
            <person name="Mukhtar M.S."/>
            <person name="Cherkis K."/>
            <person name="Roach J."/>
            <person name="Grant S.R."/>
            <person name="Jones C.D."/>
            <person name="Dangl J.L."/>
        </authorList>
    </citation>
    <scope>NUCLEOTIDE SEQUENCE [LARGE SCALE GENOMIC DNA]</scope>
    <source>
        <strain evidence="1 2">1704B</strain>
    </source>
</reference>
<proteinExistence type="predicted"/>
<protein>
    <submittedName>
        <fullName evidence="1">Uncharacterized protein</fullName>
    </submittedName>
</protein>
<organism evidence="1 2">
    <name type="scientific">Pseudomonas syringae pv. pisi str. 1704B</name>
    <dbReference type="NCBI Taxonomy" id="629263"/>
    <lineage>
        <taxon>Bacteria</taxon>
        <taxon>Pseudomonadati</taxon>
        <taxon>Pseudomonadota</taxon>
        <taxon>Gammaproteobacteria</taxon>
        <taxon>Pseudomonadales</taxon>
        <taxon>Pseudomonadaceae</taxon>
        <taxon>Pseudomonas</taxon>
        <taxon>Pseudomonas syringae</taxon>
    </lineage>
</organism>
<dbReference type="HOGENOM" id="CLU_2983855_0_0_6"/>
<accession>F3GN38</accession>
<gene>
    <name evidence="1" type="ORF">PSYPI_41768</name>
</gene>
<comment type="caution">
    <text evidence="1">The sequence shown here is derived from an EMBL/GenBank/DDBJ whole genome shotgun (WGS) entry which is preliminary data.</text>
</comment>
<evidence type="ECO:0000313" key="1">
    <source>
        <dbReference type="EMBL" id="EGH48491.1"/>
    </source>
</evidence>
<sequence length="58" mass="6560">KGYSKEWPFLCAPEKHPSQARTLGHASRTYTALSGTLRRILTAWPYAFLIMLHAGMLL</sequence>
<dbReference type="Proteomes" id="UP000004986">
    <property type="component" value="Unassembled WGS sequence"/>
</dbReference>
<feature type="non-terminal residue" evidence="1">
    <location>
        <position position="1"/>
    </location>
</feature>
<name>F3GN38_PSESJ</name>